<name>A0A918YDD8_9ACTN</name>
<reference evidence="2" key="1">
    <citation type="journal article" date="2014" name="Int. J. Syst. Evol. Microbiol.">
        <title>Complete genome sequence of Corynebacterium casei LMG S-19264T (=DSM 44701T), isolated from a smear-ripened cheese.</title>
        <authorList>
            <consortium name="US DOE Joint Genome Institute (JGI-PGF)"/>
            <person name="Walter F."/>
            <person name="Albersmeier A."/>
            <person name="Kalinowski J."/>
            <person name="Ruckert C."/>
        </authorList>
    </citation>
    <scope>NUCLEOTIDE SEQUENCE</scope>
    <source>
        <strain evidence="2">JCM 4714</strain>
    </source>
</reference>
<feature type="region of interest" description="Disordered" evidence="1">
    <location>
        <begin position="122"/>
        <end position="168"/>
    </location>
</feature>
<proteinExistence type="predicted"/>
<accession>A0A918YDD8</accession>
<dbReference type="EMBL" id="BMVG01000001">
    <property type="protein sequence ID" value="GHD98854.1"/>
    <property type="molecule type" value="Genomic_DNA"/>
</dbReference>
<evidence type="ECO:0000256" key="1">
    <source>
        <dbReference type="SAM" id="MobiDB-lite"/>
    </source>
</evidence>
<dbReference type="Gene3D" id="2.120.10.30">
    <property type="entry name" value="TolB, C-terminal domain"/>
    <property type="match status" value="1"/>
</dbReference>
<dbReference type="InterPro" id="IPR011042">
    <property type="entry name" value="6-blade_b-propeller_TolB-like"/>
</dbReference>
<sequence length="168" mass="17609">MVLAAVPGSMLRVGIADGRVETLAEDAGPFPDGIVIESSAVYWTTMGTPTLDPAKGTGEAAEDFSPCDGGVHAMNLDGTGRRDLVRPGTVTTGKQLVSDGDGSLYWSDREGRRVSRVRTDGSGLTDLVVNPPGDISQECVGVAVDPGRVRRPSRRGPAPGRPRPLRSQ</sequence>
<dbReference type="AlphaFoldDB" id="A0A918YDD8"/>
<dbReference type="SUPFAM" id="SSF63829">
    <property type="entry name" value="Calcium-dependent phosphotriesterase"/>
    <property type="match status" value="1"/>
</dbReference>
<comment type="caution">
    <text evidence="2">The sequence shown here is derived from an EMBL/GenBank/DDBJ whole genome shotgun (WGS) entry which is preliminary data.</text>
</comment>
<dbReference type="Proteomes" id="UP000655443">
    <property type="component" value="Unassembled WGS sequence"/>
</dbReference>
<evidence type="ECO:0000313" key="3">
    <source>
        <dbReference type="Proteomes" id="UP000655443"/>
    </source>
</evidence>
<keyword evidence="3" id="KW-1185">Reference proteome</keyword>
<reference evidence="2" key="2">
    <citation type="submission" date="2020-09" db="EMBL/GenBank/DDBJ databases">
        <authorList>
            <person name="Sun Q."/>
            <person name="Ohkuma M."/>
        </authorList>
    </citation>
    <scope>NUCLEOTIDE SEQUENCE</scope>
    <source>
        <strain evidence="2">JCM 4714</strain>
    </source>
</reference>
<evidence type="ECO:0008006" key="4">
    <source>
        <dbReference type="Google" id="ProtNLM"/>
    </source>
</evidence>
<organism evidence="2 3">
    <name type="scientific">Streptomyces alanosinicus</name>
    <dbReference type="NCBI Taxonomy" id="68171"/>
    <lineage>
        <taxon>Bacteria</taxon>
        <taxon>Bacillati</taxon>
        <taxon>Actinomycetota</taxon>
        <taxon>Actinomycetes</taxon>
        <taxon>Kitasatosporales</taxon>
        <taxon>Streptomycetaceae</taxon>
        <taxon>Streptomyces</taxon>
    </lineage>
</organism>
<protein>
    <recommendedName>
        <fullName evidence="4">SMP-30/Gluconolactonase/LRE-like region domain-containing protein</fullName>
    </recommendedName>
</protein>
<evidence type="ECO:0000313" key="2">
    <source>
        <dbReference type="EMBL" id="GHD98854.1"/>
    </source>
</evidence>
<gene>
    <name evidence="2" type="ORF">GCM10010339_07690</name>
</gene>